<sequence>MTNPEDLPGQGHSAPVSKTASSLFDLRTVIALLFGVYGIVLLILGLVSNTAADMQKTGGWDINRDTGIAMLVIAVLFVLWVRLRPVKAPTPEEIEAAGDAGGPPSH</sequence>
<keyword evidence="1" id="KW-0472">Membrane</keyword>
<gene>
    <name evidence="2" type="ORF">GCM10009836_14020</name>
</gene>
<feature type="transmembrane region" description="Helical" evidence="1">
    <location>
        <begin position="67"/>
        <end position="83"/>
    </location>
</feature>
<protein>
    <submittedName>
        <fullName evidence="2">Uncharacterized protein</fullName>
    </submittedName>
</protein>
<proteinExistence type="predicted"/>
<comment type="caution">
    <text evidence="2">The sequence shown here is derived from an EMBL/GenBank/DDBJ whole genome shotgun (WGS) entry which is preliminary data.</text>
</comment>
<keyword evidence="1" id="KW-0812">Transmembrane</keyword>
<evidence type="ECO:0000313" key="2">
    <source>
        <dbReference type="EMBL" id="GAA1836694.1"/>
    </source>
</evidence>
<dbReference type="EMBL" id="BAAAQK010000004">
    <property type="protein sequence ID" value="GAA1836694.1"/>
    <property type="molecule type" value="Genomic_DNA"/>
</dbReference>
<organism evidence="2 3">
    <name type="scientific">Pseudonocardia ailaonensis</name>
    <dbReference type="NCBI Taxonomy" id="367279"/>
    <lineage>
        <taxon>Bacteria</taxon>
        <taxon>Bacillati</taxon>
        <taxon>Actinomycetota</taxon>
        <taxon>Actinomycetes</taxon>
        <taxon>Pseudonocardiales</taxon>
        <taxon>Pseudonocardiaceae</taxon>
        <taxon>Pseudonocardia</taxon>
    </lineage>
</organism>
<evidence type="ECO:0000256" key="1">
    <source>
        <dbReference type="SAM" id="Phobius"/>
    </source>
</evidence>
<evidence type="ECO:0000313" key="3">
    <source>
        <dbReference type="Proteomes" id="UP001500449"/>
    </source>
</evidence>
<dbReference type="Proteomes" id="UP001500449">
    <property type="component" value="Unassembled WGS sequence"/>
</dbReference>
<accession>A0ABN2MT99</accession>
<dbReference type="RefSeq" id="WP_344413664.1">
    <property type="nucleotide sequence ID" value="NZ_BAAAQK010000004.1"/>
</dbReference>
<feature type="transmembrane region" description="Helical" evidence="1">
    <location>
        <begin position="28"/>
        <end position="47"/>
    </location>
</feature>
<name>A0ABN2MT99_9PSEU</name>
<keyword evidence="3" id="KW-1185">Reference proteome</keyword>
<reference evidence="2 3" key="1">
    <citation type="journal article" date="2019" name="Int. J. Syst. Evol. Microbiol.">
        <title>The Global Catalogue of Microorganisms (GCM) 10K type strain sequencing project: providing services to taxonomists for standard genome sequencing and annotation.</title>
        <authorList>
            <consortium name="The Broad Institute Genomics Platform"/>
            <consortium name="The Broad Institute Genome Sequencing Center for Infectious Disease"/>
            <person name="Wu L."/>
            <person name="Ma J."/>
        </authorList>
    </citation>
    <scope>NUCLEOTIDE SEQUENCE [LARGE SCALE GENOMIC DNA]</scope>
    <source>
        <strain evidence="2 3">JCM 16009</strain>
    </source>
</reference>
<keyword evidence="1" id="KW-1133">Transmembrane helix</keyword>